<reference evidence="7 8" key="1">
    <citation type="submission" date="2018-06" db="EMBL/GenBank/DDBJ databases">
        <authorList>
            <consortium name="Pathogen Informatics"/>
            <person name="Doyle S."/>
        </authorList>
    </citation>
    <scope>NUCLEOTIDE SEQUENCE [LARGE SCALE GENOMIC DNA]</scope>
    <source>
        <strain evidence="7 8">NCTC10865</strain>
    </source>
</reference>
<evidence type="ECO:0000256" key="5">
    <source>
        <dbReference type="RuleBase" id="RU003513"/>
    </source>
</evidence>
<comment type="similarity">
    <text evidence="3 5">Belongs to the UDP-N-acetylglucosamine 2-epimerase family.</text>
</comment>
<dbReference type="Gene3D" id="3.40.50.2000">
    <property type="entry name" value="Glycogen Phosphorylase B"/>
    <property type="match status" value="2"/>
</dbReference>
<dbReference type="InterPro" id="IPR003331">
    <property type="entry name" value="UDP_GlcNAc_Epimerase_2_dom"/>
</dbReference>
<dbReference type="PANTHER" id="PTHR43174">
    <property type="entry name" value="UDP-N-ACETYLGLUCOSAMINE 2-EPIMERASE"/>
    <property type="match status" value="1"/>
</dbReference>
<dbReference type="SUPFAM" id="SSF53756">
    <property type="entry name" value="UDP-Glycosyltransferase/glycogen phosphorylase"/>
    <property type="match status" value="1"/>
</dbReference>
<evidence type="ECO:0000256" key="2">
    <source>
        <dbReference type="ARBA" id="ARBA00036080"/>
    </source>
</evidence>
<dbReference type="InterPro" id="IPR029767">
    <property type="entry name" value="WecB-like"/>
</dbReference>
<keyword evidence="1 5" id="KW-0413">Isomerase</keyword>
<protein>
    <recommendedName>
        <fullName evidence="4">UDP-N-acetylglucosamine 2-epimerase (non-hydrolyzing)</fullName>
        <ecNumber evidence="4">5.1.3.14</ecNumber>
    </recommendedName>
</protein>
<feature type="domain" description="UDP-N-acetylglucosamine 2-epimerase" evidence="6">
    <location>
        <begin position="2"/>
        <end position="123"/>
    </location>
</feature>
<dbReference type="AlphaFoldDB" id="A0A376RGF2"/>
<evidence type="ECO:0000256" key="3">
    <source>
        <dbReference type="ARBA" id="ARBA00038209"/>
    </source>
</evidence>
<dbReference type="PANTHER" id="PTHR43174:SF2">
    <property type="entry name" value="UDP-N-ACETYLGLUCOSAMINE 2-EPIMERASE"/>
    <property type="match status" value="1"/>
</dbReference>
<organism evidence="7 8">
    <name type="scientific">Escherichia coli</name>
    <dbReference type="NCBI Taxonomy" id="562"/>
    <lineage>
        <taxon>Bacteria</taxon>
        <taxon>Pseudomonadati</taxon>
        <taxon>Pseudomonadota</taxon>
        <taxon>Gammaproteobacteria</taxon>
        <taxon>Enterobacterales</taxon>
        <taxon>Enterobacteriaceae</taxon>
        <taxon>Escherichia</taxon>
    </lineage>
</organism>
<comment type="catalytic activity">
    <reaction evidence="2">
        <text>UDP-N-acetyl-alpha-D-glucosamine = UDP-N-acetyl-alpha-D-mannosamine</text>
        <dbReference type="Rhea" id="RHEA:17213"/>
        <dbReference type="ChEBI" id="CHEBI:57705"/>
        <dbReference type="ChEBI" id="CHEBI:68623"/>
        <dbReference type="EC" id="5.1.3.14"/>
    </reaction>
</comment>
<evidence type="ECO:0000256" key="1">
    <source>
        <dbReference type="ARBA" id="ARBA00023235"/>
    </source>
</evidence>
<evidence type="ECO:0000313" key="8">
    <source>
        <dbReference type="Proteomes" id="UP000254159"/>
    </source>
</evidence>
<accession>A0A376RGF2</accession>
<dbReference type="EC" id="5.1.3.14" evidence="4"/>
<dbReference type="Pfam" id="PF02350">
    <property type="entry name" value="Epimerase_2"/>
    <property type="match status" value="1"/>
</dbReference>
<evidence type="ECO:0000259" key="6">
    <source>
        <dbReference type="Pfam" id="PF02350"/>
    </source>
</evidence>
<evidence type="ECO:0000256" key="4">
    <source>
        <dbReference type="ARBA" id="ARBA00038858"/>
    </source>
</evidence>
<sequence>MNPNVRGPVNRLLSNINNIYLIEPLQYLPFVYLMDKSYIILTDSGGIQEEAPSLGKPVLVMRDTTERPEAILAGTVALVGTDKNKITEKVKELIENTEVYKKMSAAQNPYGDGKSCQRIVNAILKA</sequence>
<dbReference type="GO" id="GO:0008761">
    <property type="term" value="F:UDP-N-acetylglucosamine 2-epimerase activity"/>
    <property type="evidence" value="ECO:0007669"/>
    <property type="project" value="UniProtKB-EC"/>
</dbReference>
<dbReference type="Proteomes" id="UP000254159">
    <property type="component" value="Unassembled WGS sequence"/>
</dbReference>
<evidence type="ECO:0000313" key="7">
    <source>
        <dbReference type="EMBL" id="STI17111.1"/>
    </source>
</evidence>
<name>A0A376RGF2_ECOLX</name>
<proteinExistence type="inferred from homology"/>
<gene>
    <name evidence="7" type="primary">rffE_1</name>
    <name evidence="7" type="ORF">NCTC10865_02395</name>
</gene>
<dbReference type="EMBL" id="UGCD01000002">
    <property type="protein sequence ID" value="STI17111.1"/>
    <property type="molecule type" value="Genomic_DNA"/>
</dbReference>